<dbReference type="EMBL" id="QGKX02001347">
    <property type="protein sequence ID" value="KAF3525916.1"/>
    <property type="molecule type" value="Genomic_DNA"/>
</dbReference>
<name>A0A8S9Q5J9_BRACR</name>
<evidence type="ECO:0000313" key="2">
    <source>
        <dbReference type="Proteomes" id="UP000712600"/>
    </source>
</evidence>
<organism evidence="1 2">
    <name type="scientific">Brassica cretica</name>
    <name type="common">Mustard</name>
    <dbReference type="NCBI Taxonomy" id="69181"/>
    <lineage>
        <taxon>Eukaryota</taxon>
        <taxon>Viridiplantae</taxon>
        <taxon>Streptophyta</taxon>
        <taxon>Embryophyta</taxon>
        <taxon>Tracheophyta</taxon>
        <taxon>Spermatophyta</taxon>
        <taxon>Magnoliopsida</taxon>
        <taxon>eudicotyledons</taxon>
        <taxon>Gunneridae</taxon>
        <taxon>Pentapetalae</taxon>
        <taxon>rosids</taxon>
        <taxon>malvids</taxon>
        <taxon>Brassicales</taxon>
        <taxon>Brassicaceae</taxon>
        <taxon>Brassiceae</taxon>
        <taxon>Brassica</taxon>
    </lineage>
</organism>
<proteinExistence type="predicted"/>
<comment type="caution">
    <text evidence="1">The sequence shown here is derived from an EMBL/GenBank/DDBJ whole genome shotgun (WGS) entry which is preliminary data.</text>
</comment>
<protein>
    <submittedName>
        <fullName evidence="1">Uncharacterized protein</fullName>
    </submittedName>
</protein>
<dbReference type="AlphaFoldDB" id="A0A8S9Q5J9"/>
<dbReference type="Proteomes" id="UP000712600">
    <property type="component" value="Unassembled WGS sequence"/>
</dbReference>
<evidence type="ECO:0000313" key="1">
    <source>
        <dbReference type="EMBL" id="KAF3525916.1"/>
    </source>
</evidence>
<gene>
    <name evidence="1" type="ORF">F2Q69_00047580</name>
</gene>
<accession>A0A8S9Q5J9</accession>
<reference evidence="1" key="1">
    <citation type="submission" date="2019-12" db="EMBL/GenBank/DDBJ databases">
        <title>Genome sequencing and annotation of Brassica cretica.</title>
        <authorList>
            <person name="Studholme D.J."/>
            <person name="Sarris P."/>
        </authorList>
    </citation>
    <scope>NUCLEOTIDE SEQUENCE</scope>
    <source>
        <strain evidence="1">PFS-109/04</strain>
        <tissue evidence="1">Leaf</tissue>
    </source>
</reference>
<sequence length="419" mass="45769">MLDEIARLRVYIQVHAQQYQKQQGNSTGILIRSCKLGAFNPQGSDERGDLHEQEGHLRNAAGQRIDAHGAAIPESNTDATNTTLPVDVVHAQQNQKQQGNSTGILIRSCKLGAFNPQGSDERGDLHEQEGHLRNAAGQRIDAQGAAIPESNTDATDTTLPVDVVHAQQYQKQQGNSTGILIRSCKLGAFNPQGSDERGDLHEQEGHLRNAAGQRIDAHGAAIPESNTDATNTTLPVDVFMADSGLDPKPDFCDPNPFSTFSRISNQSETSRVAARVSLRMAPDACVATPRAPHGWLHDLLTCKVTPRPLPVWMHGLAPCKETPRPPHVWPHGLVACIATPRAWPIHLVLHLSTCMYRFHVLQHLILSLTHILPGACHHVLNTHTSSHLELLGQLSDIGLQVNFRPAINPKYFLATVLMI</sequence>